<keyword evidence="4" id="KW-0520">NAD</keyword>
<dbReference type="GO" id="GO:0005829">
    <property type="term" value="C:cytosol"/>
    <property type="evidence" value="ECO:0007669"/>
    <property type="project" value="TreeGrafter"/>
</dbReference>
<dbReference type="InterPro" id="IPR036291">
    <property type="entry name" value="NAD(P)-bd_dom_sf"/>
</dbReference>
<comment type="similarity">
    <text evidence="1 5">Belongs to the D-isomer specific 2-hydroxyacid dehydrogenase family.</text>
</comment>
<evidence type="ECO:0000313" key="9">
    <source>
        <dbReference type="Proteomes" id="UP000318380"/>
    </source>
</evidence>
<dbReference type="InterPro" id="IPR006140">
    <property type="entry name" value="D-isomer_DH_NAD-bd"/>
</dbReference>
<keyword evidence="2" id="KW-0521">NADP</keyword>
<dbReference type="GO" id="GO:0016618">
    <property type="term" value="F:hydroxypyruvate reductase [NAD(P)H] activity"/>
    <property type="evidence" value="ECO:0007669"/>
    <property type="project" value="TreeGrafter"/>
</dbReference>
<keyword evidence="9" id="KW-1185">Reference proteome</keyword>
<gene>
    <name evidence="8" type="ORF">FB561_6157</name>
</gene>
<evidence type="ECO:0000259" key="6">
    <source>
        <dbReference type="Pfam" id="PF00389"/>
    </source>
</evidence>
<dbReference type="InterPro" id="IPR050223">
    <property type="entry name" value="D-isomer_2-hydroxyacid_DH"/>
</dbReference>
<dbReference type="PANTHER" id="PTHR10996">
    <property type="entry name" value="2-HYDROXYACID DEHYDROGENASE-RELATED"/>
    <property type="match status" value="1"/>
</dbReference>
<dbReference type="FunFam" id="3.40.50.720:FF:000213">
    <property type="entry name" value="Putative 2-hydroxyacid dehydrogenase"/>
    <property type="match status" value="1"/>
</dbReference>
<accession>A0A561B6W6</accession>
<organism evidence="8 9">
    <name type="scientific">Kribbella amoyensis</name>
    <dbReference type="NCBI Taxonomy" id="996641"/>
    <lineage>
        <taxon>Bacteria</taxon>
        <taxon>Bacillati</taxon>
        <taxon>Actinomycetota</taxon>
        <taxon>Actinomycetes</taxon>
        <taxon>Propionibacteriales</taxon>
        <taxon>Kribbellaceae</taxon>
        <taxon>Kribbella</taxon>
    </lineage>
</organism>
<dbReference type="EMBL" id="VIVK01000002">
    <property type="protein sequence ID" value="TWD74726.1"/>
    <property type="molecule type" value="Genomic_DNA"/>
</dbReference>
<reference evidence="8 9" key="1">
    <citation type="submission" date="2019-06" db="EMBL/GenBank/DDBJ databases">
        <title>Sequencing the genomes of 1000 actinobacteria strains.</title>
        <authorList>
            <person name="Klenk H.-P."/>
        </authorList>
    </citation>
    <scope>NUCLEOTIDE SEQUENCE [LARGE SCALE GENOMIC DNA]</scope>
    <source>
        <strain evidence="8 9">DSM 24683</strain>
    </source>
</reference>
<dbReference type="PROSITE" id="PS00065">
    <property type="entry name" value="D_2_HYDROXYACID_DH_1"/>
    <property type="match status" value="1"/>
</dbReference>
<dbReference type="OrthoDB" id="117809at2"/>
<dbReference type="PANTHER" id="PTHR10996:SF178">
    <property type="entry name" value="2-HYDROXYACID DEHYDROGENASE YGL185C-RELATED"/>
    <property type="match status" value="1"/>
</dbReference>
<feature type="domain" description="D-isomer specific 2-hydroxyacid dehydrogenase catalytic" evidence="6">
    <location>
        <begin position="44"/>
        <end position="310"/>
    </location>
</feature>
<dbReference type="Pfam" id="PF02826">
    <property type="entry name" value="2-Hacid_dh_C"/>
    <property type="match status" value="1"/>
</dbReference>
<dbReference type="SUPFAM" id="SSF52283">
    <property type="entry name" value="Formate/glycerate dehydrogenase catalytic domain-like"/>
    <property type="match status" value="1"/>
</dbReference>
<dbReference type="AlphaFoldDB" id="A0A561B6W6"/>
<evidence type="ECO:0000259" key="7">
    <source>
        <dbReference type="Pfam" id="PF02826"/>
    </source>
</evidence>
<dbReference type="GO" id="GO:0051287">
    <property type="term" value="F:NAD binding"/>
    <property type="evidence" value="ECO:0007669"/>
    <property type="project" value="InterPro"/>
</dbReference>
<protein>
    <recommendedName>
        <fullName evidence="10">Lactate dehydrogenase-like 2-hydroxyacid dehydrogenase</fullName>
    </recommendedName>
</protein>
<evidence type="ECO:0000256" key="5">
    <source>
        <dbReference type="RuleBase" id="RU003719"/>
    </source>
</evidence>
<evidence type="ECO:0000313" key="8">
    <source>
        <dbReference type="EMBL" id="TWD74726.1"/>
    </source>
</evidence>
<dbReference type="InterPro" id="IPR006139">
    <property type="entry name" value="D-isomer_2_OHA_DH_cat_dom"/>
</dbReference>
<dbReference type="CDD" id="cd12156">
    <property type="entry name" value="HPPR"/>
    <property type="match status" value="1"/>
</dbReference>
<dbReference type="GO" id="GO:0030267">
    <property type="term" value="F:glyoxylate reductase (NADPH) activity"/>
    <property type="evidence" value="ECO:0007669"/>
    <property type="project" value="TreeGrafter"/>
</dbReference>
<dbReference type="Pfam" id="PF00389">
    <property type="entry name" value="2-Hacid_dh"/>
    <property type="match status" value="1"/>
</dbReference>
<proteinExistence type="inferred from homology"/>
<dbReference type="Proteomes" id="UP000318380">
    <property type="component" value="Unassembled WGS sequence"/>
</dbReference>
<evidence type="ECO:0008006" key="10">
    <source>
        <dbReference type="Google" id="ProtNLM"/>
    </source>
</evidence>
<dbReference type="Gene3D" id="3.40.50.720">
    <property type="entry name" value="NAD(P)-binding Rossmann-like Domain"/>
    <property type="match status" value="2"/>
</dbReference>
<feature type="domain" description="D-isomer specific 2-hydroxyacid dehydrogenase NAD-binding" evidence="7">
    <location>
        <begin position="108"/>
        <end position="280"/>
    </location>
</feature>
<keyword evidence="3 5" id="KW-0560">Oxidoreductase</keyword>
<dbReference type="SUPFAM" id="SSF51735">
    <property type="entry name" value="NAD(P)-binding Rossmann-fold domains"/>
    <property type="match status" value="1"/>
</dbReference>
<evidence type="ECO:0000256" key="2">
    <source>
        <dbReference type="ARBA" id="ARBA00022857"/>
    </source>
</evidence>
<comment type="caution">
    <text evidence="8">The sequence shown here is derived from an EMBL/GenBank/DDBJ whole genome shotgun (WGS) entry which is preliminary data.</text>
</comment>
<evidence type="ECO:0000256" key="4">
    <source>
        <dbReference type="ARBA" id="ARBA00023027"/>
    </source>
</evidence>
<evidence type="ECO:0000256" key="1">
    <source>
        <dbReference type="ARBA" id="ARBA00005854"/>
    </source>
</evidence>
<name>A0A561B6W6_9ACTN</name>
<dbReference type="RefSeq" id="WP_145813514.1">
    <property type="nucleotide sequence ID" value="NZ_VIVK01000002.1"/>
</dbReference>
<sequence>MTRVLQVGALKPALAEALASSYDALVLPAPHEQAAFLTEHGPSIGVVVTSGRFGVDRALLDALPELGAIVNFGVGYDSTDVAAAVERGVVISNTPDVLTDCVADTALGLTIDTLRGLAAADRYVRSGGWESGGDYPLTRRVTGRRVGILGLGRIGQAIATRFEGFACPIGYHSRREVPGTSYRYHATPRDLAAASDILVVATSGGPASNGLVDRSVLEALGTEGYLINIARGSVVDEDALVELLRDGGLAGAGLDVFAKEPRVPEELLALDNVVLLPHLASGTVETRADMTRLTLDNLAAWLRDGRLLTPIPEVRG</sequence>
<evidence type="ECO:0000256" key="3">
    <source>
        <dbReference type="ARBA" id="ARBA00023002"/>
    </source>
</evidence>
<dbReference type="InterPro" id="IPR029752">
    <property type="entry name" value="D-isomer_DH_CS1"/>
</dbReference>